<dbReference type="FunFam" id="1.20.120.350:FF:000009">
    <property type="entry name" value="Voltage-dependent T-type calcium channel subunit alpha"/>
    <property type="match status" value="1"/>
</dbReference>
<reference evidence="21 22" key="1">
    <citation type="journal article" date="2018" name="Gigascience">
        <title>Genomes of trombidid mites reveal novel predicted allergens and laterally-transferred genes associated with secondary metabolism.</title>
        <authorList>
            <person name="Dong X."/>
            <person name="Chaisiri K."/>
            <person name="Xia D."/>
            <person name="Armstrong S.D."/>
            <person name="Fang Y."/>
            <person name="Donnelly M.J."/>
            <person name="Kadowaki T."/>
            <person name="McGarry J.W."/>
            <person name="Darby A.C."/>
            <person name="Makepeace B.L."/>
        </authorList>
    </citation>
    <scope>NUCLEOTIDE SEQUENCE [LARGE SCALE GENOMIC DNA]</scope>
    <source>
        <strain evidence="21">UoL-WK</strain>
    </source>
</reference>
<evidence type="ECO:0000256" key="2">
    <source>
        <dbReference type="ARBA" id="ARBA00022448"/>
    </source>
</evidence>
<feature type="region of interest" description="Disordered" evidence="18">
    <location>
        <begin position="1732"/>
        <end position="1755"/>
    </location>
</feature>
<dbReference type="GO" id="GO:0086010">
    <property type="term" value="P:membrane depolarization during action potential"/>
    <property type="evidence" value="ECO:0007669"/>
    <property type="project" value="TreeGrafter"/>
</dbReference>
<feature type="transmembrane region" description="Helical" evidence="19">
    <location>
        <begin position="1542"/>
        <end position="1561"/>
    </location>
</feature>
<keyword evidence="5 19" id="KW-0812">Transmembrane</keyword>
<feature type="transmembrane region" description="Helical" evidence="19">
    <location>
        <begin position="1093"/>
        <end position="1112"/>
    </location>
</feature>
<feature type="transmembrane region" description="Helical" evidence="19">
    <location>
        <begin position="1412"/>
        <end position="1433"/>
    </location>
</feature>
<keyword evidence="7 15" id="KW-0106">Calcium</keyword>
<evidence type="ECO:0000256" key="4">
    <source>
        <dbReference type="ARBA" id="ARBA00022673"/>
    </source>
</evidence>
<evidence type="ECO:0000259" key="20">
    <source>
        <dbReference type="Pfam" id="PF00520"/>
    </source>
</evidence>
<dbReference type="SUPFAM" id="SSF81324">
    <property type="entry name" value="Voltage-gated potassium channels"/>
    <property type="match status" value="3"/>
</dbReference>
<keyword evidence="9 19" id="KW-1133">Transmembrane helix</keyword>
<evidence type="ECO:0000256" key="14">
    <source>
        <dbReference type="ARBA" id="ARBA00036634"/>
    </source>
</evidence>
<comment type="catalytic activity">
    <reaction evidence="14">
        <text>Ca(2+)(in) = Ca(2+)(out)</text>
        <dbReference type="Rhea" id="RHEA:29671"/>
        <dbReference type="ChEBI" id="CHEBI:29108"/>
    </reaction>
</comment>
<keyword evidence="17" id="KW-0175">Coiled coil</keyword>
<keyword evidence="15" id="KW-0479">Metal-binding</keyword>
<dbReference type="GO" id="GO:0008332">
    <property type="term" value="F:low voltage-gated calcium channel activity"/>
    <property type="evidence" value="ECO:0007669"/>
    <property type="project" value="TreeGrafter"/>
</dbReference>
<dbReference type="InterPro" id="IPR043203">
    <property type="entry name" value="VGCC_Ca_Na"/>
</dbReference>
<dbReference type="GO" id="GO:0043005">
    <property type="term" value="C:neuron projection"/>
    <property type="evidence" value="ECO:0007669"/>
    <property type="project" value="TreeGrafter"/>
</dbReference>
<dbReference type="InterPro" id="IPR005821">
    <property type="entry name" value="Ion_trans_dom"/>
</dbReference>
<dbReference type="PANTHER" id="PTHR10037">
    <property type="entry name" value="VOLTAGE-GATED CATION CHANNEL CALCIUM AND SODIUM"/>
    <property type="match status" value="1"/>
</dbReference>
<organism evidence="21 22">
    <name type="scientific">Dinothrombium tinctorium</name>
    <dbReference type="NCBI Taxonomy" id="1965070"/>
    <lineage>
        <taxon>Eukaryota</taxon>
        <taxon>Metazoa</taxon>
        <taxon>Ecdysozoa</taxon>
        <taxon>Arthropoda</taxon>
        <taxon>Chelicerata</taxon>
        <taxon>Arachnida</taxon>
        <taxon>Acari</taxon>
        <taxon>Acariformes</taxon>
        <taxon>Trombidiformes</taxon>
        <taxon>Prostigmata</taxon>
        <taxon>Anystina</taxon>
        <taxon>Parasitengona</taxon>
        <taxon>Trombidioidea</taxon>
        <taxon>Trombidiidae</taxon>
        <taxon>Dinothrombium</taxon>
    </lineage>
</organism>
<accession>A0A443R996</accession>
<feature type="region of interest" description="Disordered" evidence="18">
    <location>
        <begin position="861"/>
        <end position="897"/>
    </location>
</feature>
<feature type="transmembrane region" description="Helical" evidence="19">
    <location>
        <begin position="1634"/>
        <end position="1656"/>
    </location>
</feature>
<dbReference type="GO" id="GO:0005891">
    <property type="term" value="C:voltage-gated calcium channel complex"/>
    <property type="evidence" value="ECO:0007669"/>
    <property type="project" value="InterPro"/>
</dbReference>
<feature type="transmembrane region" description="Helical" evidence="19">
    <location>
        <begin position="568"/>
        <end position="592"/>
    </location>
</feature>
<feature type="region of interest" description="Disordered" evidence="18">
    <location>
        <begin position="936"/>
        <end position="959"/>
    </location>
</feature>
<sequence length="1865" mass="211895">TLASNSASEPTNCYNAIIKYLAHLWRRGKRKAWRWYKQYRKKRRKRKKCLANLEQSTQQETNPCTLEQAANLEGPVFEGEKLEQSSFHHNIQDRPRQECEQEELVEPVLPKQTSAKVISLECEEGPTNLKVIICDKSNFKTGNGSSQPTQMSAICIPKAQRSQTPELELDGSRSFKRAISNKNECTEIEKRDEKKSKEMNAECAARVAAVKKIFSEKNEVSHCEKIEPLKIETSNKLALLHTLRDPQSNDFCSNYAISQLQKTKCQPNRAKRIFSAPTLTLRPSPNPQLLSPPGNSSKADENVAIDLTNESSCSCDSDESDFSDESAKKYSWKNSRCYYCLTKFRSFLQILVNHRYFQRFIFLAILVNTMSMGIEYHNQPEELTQAVEISNIIFTAIFAVEMVLKLAAEGFYVYISDGFNVFDGTVVLLSVMELIEDSDSGLSVLRTFRLLRILKLVRFMPALKRQLVIMLRTLDNVAVFFALLVLFIFIFSCLGMHLFGGKFCTKADGNKEPCTCDDILNPETVTCVCDRKNFNNFLWALVTVFQILTQEDWNVVLFNGMERTSHWAALYFVVLMTFGNYVLFNLLVAILVEGFSTQEEERKKGDEQSEESDEVKDEKLIYFYDPRDNLERELRLLTNPPGALSASFSNKLDLASAAITSPPNHSSGVDNFFWYPPIITHTAATPQGSPLAGELGHKFLSSALISSSSQLALNFHSASIVSIDKTPTPEKRDFGIGLPVPSTESGLASPLSKRSLSVVSSIIRSNASASGSSTRRESTSTNWLPFRTTKKEEECKELVTEDDVLDKNEVHDKRVDGSHLIASRNSNHSQCNGKIPSFTCDTSSHQLPECSVNSNKCQRQRMESMGESYSPSTPLTRQNSTSSRKVNVAAHDSRSYQSPPFNIGKRYSIVHEVRVLSPGNSLSGIFYCSSVISRKNSSGANSKPSNSGDETSPVKGSTGIVSTGNQGNIQMNALEFRLPQRKFCTYFKWYDWMTKREQYSLFIFSPSNKIRIRCAEITEHRFFDYVILFFISMNCITLAMERPIIPPWSLERELLNAANYIFTFIFALEMVLKVIAKGLWYSDDAYLKSGWNVMDGILVAFSLFDLILGLIAQKSRRIFGILRVFRLLRSLRPLRVINRTPGLKLVVQTLLSSLRPIGNIVLICCTFFIIFGILGVQLFKGAFYYCEGPDVRNVRNRTDCEKELKNKWVNRKYNFDNLGQALMALFVLSSKDGWVNIMYTGLDAVGVDQQPIENYNEWRLLYFISFLLLVAFFVLNMFVGVVVENFHRCREEQEKEERARRAEKRARKLEKRRRSMHCSENRSSSILMHDSCERFASSFDETSSNFAINHCSLAEKIRSHCVHGFVHGVEDETDRYRRHLDVDINSEMREPPYYYGYSAFRLFVHRVVTGKYFDAVISFVIGLNVITMSLEYYEMPLELVYALKLFNFVFTGVFVFECLMKVYALGVRRYLKDKWNQLDVIIVILSIVGIVLEEMESELIPINPTIIRVMRVARIARVLKLLKMAKGMRALLNTVMQALPQVGNLGLLFFLLFFIFAALGVELFGRLECDEDHPCQGLSEHAHFQNFGMAFLTLFRVATGDNWNGVMKDTLRDQCDPSSDCLRNCCVSPIIAPLYFVVFVLLAQFVLVNVVVAVLMKHLEESHKSMDEDEDYEIDMEIARELAAEKRALEEAIERKKREEELRKRRPPLTKVSSLPANFVFHFSESDEHIGNFNNDENSNKAIVQPTTTPSKNECSDRCGRLETKQSGPVIMVEVVDPCPPECSATVSHFQLASPQETKRKLSDVTIVDEESTALTQCLMPPYPEFCNSEQDEVDSITWTGEADSLTSLSSTSDQTIPCLQESEI</sequence>
<dbReference type="FunFam" id="1.10.287.70:FF:000120">
    <property type="entry name" value="Voltage-dependent T-type calcium channel subunit alpha"/>
    <property type="match status" value="1"/>
</dbReference>
<proteinExistence type="inferred from homology"/>
<feature type="binding site" evidence="15">
    <location>
        <position position="551"/>
    </location>
    <ligand>
        <name>Ca(2+)</name>
        <dbReference type="ChEBI" id="CHEBI:29108"/>
    </ligand>
</feature>
<feature type="domain" description="Ion transport" evidence="20">
    <location>
        <begin position="1020"/>
        <end position="1293"/>
    </location>
</feature>
<keyword evidence="6" id="KW-0677">Repeat</keyword>
<feature type="domain" description="Ion transport" evidence="20">
    <location>
        <begin position="1411"/>
        <end position="1662"/>
    </location>
</feature>
<evidence type="ECO:0000256" key="5">
    <source>
        <dbReference type="ARBA" id="ARBA00022692"/>
    </source>
</evidence>
<comment type="subcellular location">
    <subcellularLocation>
        <location evidence="1 16">Membrane</location>
        <topology evidence="1 16">Multi-pass membrane protein</topology>
    </subcellularLocation>
</comment>
<evidence type="ECO:0000256" key="17">
    <source>
        <dbReference type="SAM" id="Coils"/>
    </source>
</evidence>
<feature type="non-terminal residue" evidence="21">
    <location>
        <position position="1"/>
    </location>
</feature>
<dbReference type="PRINTS" id="PR00167">
    <property type="entry name" value="CACHANNEL"/>
</dbReference>
<evidence type="ECO:0000256" key="7">
    <source>
        <dbReference type="ARBA" id="ARBA00022837"/>
    </source>
</evidence>
<evidence type="ECO:0000256" key="8">
    <source>
        <dbReference type="ARBA" id="ARBA00022882"/>
    </source>
</evidence>
<dbReference type="GO" id="GO:0005248">
    <property type="term" value="F:voltage-gated sodium channel activity"/>
    <property type="evidence" value="ECO:0007669"/>
    <property type="project" value="TreeGrafter"/>
</dbReference>
<keyword evidence="12" id="KW-0325">Glycoprotein</keyword>
<feature type="binding site" evidence="15">
    <location>
        <position position="1232"/>
    </location>
    <ligand>
        <name>Ca(2+)</name>
        <dbReference type="ChEBI" id="CHEBI:29108"/>
    </ligand>
</feature>
<feature type="region of interest" description="Disordered" evidence="18">
    <location>
        <begin position="1846"/>
        <end position="1865"/>
    </location>
</feature>
<dbReference type="FunFam" id="1.10.287.70:FF:000125">
    <property type="entry name" value="Voltage-dependent T-type calcium channel subunit alpha"/>
    <property type="match status" value="1"/>
</dbReference>
<keyword evidence="4 16" id="KW-0107">Calcium channel</keyword>
<dbReference type="FunFam" id="1.20.120.350:FF:000008">
    <property type="entry name" value="Voltage-dependent T-type calcium channel subunit alpha"/>
    <property type="match status" value="1"/>
</dbReference>
<feature type="transmembrane region" description="Helical" evidence="19">
    <location>
        <begin position="1160"/>
        <end position="1179"/>
    </location>
</feature>
<feature type="transmembrane region" description="Helical" evidence="19">
    <location>
        <begin position="1445"/>
        <end position="1463"/>
    </location>
</feature>
<dbReference type="PANTHER" id="PTHR10037:SF230">
    <property type="entry name" value="CA[2+]-CHANNEL PROTEIN ALPHA[[1]] SUBUNIT T, ISOFORM F"/>
    <property type="match status" value="1"/>
</dbReference>
<evidence type="ECO:0000256" key="9">
    <source>
        <dbReference type="ARBA" id="ARBA00022989"/>
    </source>
</evidence>
<dbReference type="InterPro" id="IPR027359">
    <property type="entry name" value="Volt_channel_dom_sf"/>
</dbReference>
<keyword evidence="22" id="KW-1185">Reference proteome</keyword>
<evidence type="ECO:0000256" key="19">
    <source>
        <dbReference type="SAM" id="Phobius"/>
    </source>
</evidence>
<comment type="similarity">
    <text evidence="16">Belongs to the calcium channel alpha-1 subunit (TC 1.A.1.11) family.</text>
</comment>
<name>A0A443R996_9ACAR</name>
<feature type="domain" description="Ion transport" evidence="20">
    <location>
        <begin position="354"/>
        <end position="602"/>
    </location>
</feature>
<evidence type="ECO:0000256" key="15">
    <source>
        <dbReference type="PIRSR" id="PIRSR602077-1"/>
    </source>
</evidence>
<evidence type="ECO:0000256" key="6">
    <source>
        <dbReference type="ARBA" id="ARBA00022737"/>
    </source>
</evidence>
<dbReference type="Gene3D" id="1.10.287.70">
    <property type="match status" value="3"/>
</dbReference>
<dbReference type="Pfam" id="PF00520">
    <property type="entry name" value="Ion_trans"/>
    <property type="match status" value="3"/>
</dbReference>
<feature type="transmembrane region" description="Helical" evidence="19">
    <location>
        <begin position="1022"/>
        <end position="1040"/>
    </location>
</feature>
<feature type="transmembrane region" description="Helical" evidence="19">
    <location>
        <begin position="1260"/>
        <end position="1283"/>
    </location>
</feature>
<feature type="coiled-coil region" evidence="17">
    <location>
        <begin position="1679"/>
        <end position="1706"/>
    </location>
</feature>
<evidence type="ECO:0000256" key="16">
    <source>
        <dbReference type="RuleBase" id="RU003808"/>
    </source>
</evidence>
<feature type="region of interest" description="Disordered" evidence="18">
    <location>
        <begin position="1294"/>
        <end position="1317"/>
    </location>
</feature>
<feature type="compositionally biased region" description="Polar residues" evidence="18">
    <location>
        <begin position="1732"/>
        <end position="1753"/>
    </location>
</feature>
<evidence type="ECO:0000256" key="12">
    <source>
        <dbReference type="ARBA" id="ARBA00023180"/>
    </source>
</evidence>
<dbReference type="FunFam" id="1.10.287.70:FF:000018">
    <property type="entry name" value="Voltage-dependent T-type calcium channel subunit alpha"/>
    <property type="match status" value="1"/>
</dbReference>
<gene>
    <name evidence="21" type="ORF">B4U79_14767</name>
</gene>
<feature type="transmembrane region" description="Helical" evidence="19">
    <location>
        <begin position="477"/>
        <end position="499"/>
    </location>
</feature>
<feature type="compositionally biased region" description="Polar residues" evidence="18">
    <location>
        <begin position="936"/>
        <end position="950"/>
    </location>
</feature>
<keyword evidence="11 19" id="KW-0472">Membrane</keyword>
<keyword evidence="8 16" id="KW-0851">Voltage-gated channel</keyword>
<evidence type="ECO:0000313" key="21">
    <source>
        <dbReference type="EMBL" id="RWS11836.1"/>
    </source>
</evidence>
<keyword evidence="2" id="KW-0813">Transport</keyword>
<feature type="compositionally biased region" description="Basic residues" evidence="18">
    <location>
        <begin position="1301"/>
        <end position="1316"/>
    </location>
</feature>
<dbReference type="FunFam" id="1.20.120.350:FF:000007">
    <property type="entry name" value="Voltage-dependent T-type calcium channel subunit alpha"/>
    <property type="match status" value="1"/>
</dbReference>
<keyword evidence="13" id="KW-0407">Ion channel</keyword>
<dbReference type="GO" id="GO:0001518">
    <property type="term" value="C:voltage-gated sodium channel complex"/>
    <property type="evidence" value="ECO:0007669"/>
    <property type="project" value="TreeGrafter"/>
</dbReference>
<dbReference type="GO" id="GO:0046872">
    <property type="term" value="F:metal ion binding"/>
    <property type="evidence" value="ECO:0007669"/>
    <property type="project" value="UniProtKB-KW"/>
</dbReference>
<evidence type="ECO:0000256" key="18">
    <source>
        <dbReference type="SAM" id="MobiDB-lite"/>
    </source>
</evidence>
<feature type="non-terminal residue" evidence="21">
    <location>
        <position position="1865"/>
    </location>
</feature>
<dbReference type="GO" id="GO:0070509">
    <property type="term" value="P:calcium ion import"/>
    <property type="evidence" value="ECO:0007669"/>
    <property type="project" value="TreeGrafter"/>
</dbReference>
<dbReference type="STRING" id="1965070.A0A443R996"/>
<keyword evidence="10" id="KW-0406">Ion transport</keyword>
<protein>
    <submittedName>
        <fullName evidence="21">Voltage-dependent T-type calcium channel subunit alpha-1G-like protein</fullName>
    </submittedName>
</protein>
<evidence type="ECO:0000256" key="1">
    <source>
        <dbReference type="ARBA" id="ARBA00004141"/>
    </source>
</evidence>
<feature type="compositionally biased region" description="Polar residues" evidence="18">
    <location>
        <begin position="867"/>
        <end position="885"/>
    </location>
</feature>
<evidence type="ECO:0000256" key="10">
    <source>
        <dbReference type="ARBA" id="ARBA00023065"/>
    </source>
</evidence>
<dbReference type="EMBL" id="NCKU01001551">
    <property type="protein sequence ID" value="RWS11836.1"/>
    <property type="molecule type" value="Genomic_DNA"/>
</dbReference>
<keyword evidence="3 16" id="KW-0109">Calcium transport</keyword>
<dbReference type="Gene3D" id="1.20.120.350">
    <property type="entry name" value="Voltage-gated potassium channels. Chain C"/>
    <property type="match status" value="3"/>
</dbReference>
<evidence type="ECO:0000256" key="3">
    <source>
        <dbReference type="ARBA" id="ARBA00022568"/>
    </source>
</evidence>
<dbReference type="Proteomes" id="UP000285301">
    <property type="component" value="Unassembled WGS sequence"/>
</dbReference>
<feature type="transmembrane region" description="Helical" evidence="19">
    <location>
        <begin position="1060"/>
        <end position="1081"/>
    </location>
</feature>
<comment type="caution">
    <text evidence="21">The sequence shown here is derived from an EMBL/GenBank/DDBJ whole genome shotgun (WGS) entry which is preliminary data.</text>
</comment>
<dbReference type="OrthoDB" id="416585at2759"/>
<dbReference type="InterPro" id="IPR002077">
    <property type="entry name" value="VDCCAlpha1"/>
</dbReference>
<evidence type="ECO:0000313" key="22">
    <source>
        <dbReference type="Proteomes" id="UP000285301"/>
    </source>
</evidence>
<evidence type="ECO:0000256" key="13">
    <source>
        <dbReference type="ARBA" id="ARBA00023303"/>
    </source>
</evidence>
<evidence type="ECO:0000256" key="11">
    <source>
        <dbReference type="ARBA" id="ARBA00023136"/>
    </source>
</evidence>